<gene>
    <name evidence="2" type="ORF">CDV36_012190</name>
</gene>
<reference evidence="2 3" key="1">
    <citation type="submission" date="2017-06" db="EMBL/GenBank/DDBJ databases">
        <title>Comparative genomic analysis of Ambrosia Fusariam Clade fungi.</title>
        <authorList>
            <person name="Stajich J.E."/>
            <person name="Carrillo J."/>
            <person name="Kijimoto T."/>
            <person name="Eskalen A."/>
            <person name="O'Donnell K."/>
            <person name="Kasson M."/>
        </authorList>
    </citation>
    <scope>NUCLEOTIDE SEQUENCE [LARGE SCALE GENOMIC DNA]</scope>
    <source>
        <strain evidence="2">UCR3666</strain>
    </source>
</reference>
<accession>A0A3M2RSE1</accession>
<proteinExistence type="predicted"/>
<dbReference type="Proteomes" id="UP000277212">
    <property type="component" value="Unassembled WGS sequence"/>
</dbReference>
<feature type="compositionally biased region" description="Basic and acidic residues" evidence="1">
    <location>
        <begin position="39"/>
        <end position="50"/>
    </location>
</feature>
<organism evidence="2 3">
    <name type="scientific">Fusarium kuroshium</name>
    <dbReference type="NCBI Taxonomy" id="2010991"/>
    <lineage>
        <taxon>Eukaryota</taxon>
        <taxon>Fungi</taxon>
        <taxon>Dikarya</taxon>
        <taxon>Ascomycota</taxon>
        <taxon>Pezizomycotina</taxon>
        <taxon>Sordariomycetes</taxon>
        <taxon>Hypocreomycetidae</taxon>
        <taxon>Hypocreales</taxon>
        <taxon>Nectriaceae</taxon>
        <taxon>Fusarium</taxon>
        <taxon>Fusarium solani species complex</taxon>
    </lineage>
</organism>
<feature type="region of interest" description="Disordered" evidence="1">
    <location>
        <begin position="29"/>
        <end position="55"/>
    </location>
</feature>
<keyword evidence="3" id="KW-1185">Reference proteome</keyword>
<sequence>MSEARTLRHKAESEAQLICAMPGISPTCRPRPPYKRLKNHDTGEALEDGKGNASEQDGIRSIAVKRLILDYASIIQLRGDADAGKFDDDILEVQDENNLVPELTDQTDLCQILCQPPHANAGNAGGYA</sequence>
<evidence type="ECO:0000256" key="1">
    <source>
        <dbReference type="SAM" id="MobiDB-lite"/>
    </source>
</evidence>
<evidence type="ECO:0000313" key="3">
    <source>
        <dbReference type="Proteomes" id="UP000277212"/>
    </source>
</evidence>
<name>A0A3M2RSE1_9HYPO</name>
<evidence type="ECO:0000313" key="2">
    <source>
        <dbReference type="EMBL" id="RMJ08187.1"/>
    </source>
</evidence>
<comment type="caution">
    <text evidence="2">The sequence shown here is derived from an EMBL/GenBank/DDBJ whole genome shotgun (WGS) entry which is preliminary data.</text>
</comment>
<dbReference type="AlphaFoldDB" id="A0A3M2RSE1"/>
<protein>
    <submittedName>
        <fullName evidence="2">Uncharacterized protein</fullName>
    </submittedName>
</protein>
<dbReference type="EMBL" id="NKUJ01000300">
    <property type="protein sequence ID" value="RMJ08187.1"/>
    <property type="molecule type" value="Genomic_DNA"/>
</dbReference>